<accession>A0A3M4Y5X7</accession>
<dbReference type="AlphaFoldDB" id="A0A3M4Y5X7"/>
<proteinExistence type="predicted"/>
<dbReference type="EMBL" id="RBSD01000143">
    <property type="protein sequence ID" value="RMR84131.1"/>
    <property type="molecule type" value="Genomic_DNA"/>
</dbReference>
<organism evidence="1 2">
    <name type="scientific">Pseudomonas coronafaciens pv. striafaciens</name>
    <dbReference type="NCBI Taxonomy" id="235276"/>
    <lineage>
        <taxon>Bacteria</taxon>
        <taxon>Pseudomonadati</taxon>
        <taxon>Pseudomonadota</taxon>
        <taxon>Gammaproteobacteria</taxon>
        <taxon>Pseudomonadales</taxon>
        <taxon>Pseudomonadaceae</taxon>
        <taxon>Pseudomonas</taxon>
        <taxon>Pseudomonas coronafaciens</taxon>
    </lineage>
</organism>
<sequence length="39" mass="4441">MFIVHAAPFANMFAPTPYGQKLENVTTMQSAPRYAHVRF</sequence>
<name>A0A3M4Y5X7_9PSED</name>
<evidence type="ECO:0000313" key="2">
    <source>
        <dbReference type="Proteomes" id="UP000268004"/>
    </source>
</evidence>
<protein>
    <submittedName>
        <fullName evidence="1">Uncharacterized protein</fullName>
    </submittedName>
</protein>
<evidence type="ECO:0000313" key="1">
    <source>
        <dbReference type="EMBL" id="RMR84131.1"/>
    </source>
</evidence>
<dbReference type="Proteomes" id="UP000268004">
    <property type="component" value="Unassembled WGS sequence"/>
</dbReference>
<comment type="caution">
    <text evidence="1">The sequence shown here is derived from an EMBL/GenBank/DDBJ whole genome shotgun (WGS) entry which is preliminary data.</text>
</comment>
<reference evidence="1 2" key="1">
    <citation type="submission" date="2018-08" db="EMBL/GenBank/DDBJ databases">
        <title>Recombination of ecologically and evolutionarily significant loci maintains genetic cohesion in the Pseudomonas syringae species complex.</title>
        <authorList>
            <person name="Dillon M."/>
            <person name="Thakur S."/>
            <person name="Almeida R.N.D."/>
            <person name="Weir B.S."/>
            <person name="Guttman D.S."/>
        </authorList>
    </citation>
    <scope>NUCLEOTIDE SEQUENCE [LARGE SCALE GENOMIC DNA]</scope>
    <source>
        <strain evidence="1 2">ICMP 4996</strain>
    </source>
</reference>
<gene>
    <name evidence="1" type="ORF">ALP78_102488</name>
</gene>